<dbReference type="PANTHER" id="PTHR42853">
    <property type="entry name" value="ACETYL-COENZYME A CARBOXYLASE CARBOXYL TRANSFERASE SUBUNIT ALPHA"/>
    <property type="match status" value="1"/>
</dbReference>
<keyword evidence="5" id="KW-0547">Nucleotide-binding</keyword>
<dbReference type="OrthoDB" id="9808023at2"/>
<dbReference type="EC" id="2.1.3.15" evidence="2"/>
<dbReference type="Gene3D" id="3.90.226.10">
    <property type="entry name" value="2-enoyl-CoA Hydratase, Chain A, domain 1"/>
    <property type="match status" value="1"/>
</dbReference>
<dbReference type="EMBL" id="CP009223">
    <property type="protein sequence ID" value="AIM62811.1"/>
    <property type="molecule type" value="Genomic_DNA"/>
</dbReference>
<comment type="pathway">
    <text evidence="1">Lipid metabolism; malonyl-CoA biosynthesis; malonyl-CoA from acetyl-CoA: step 1/1.</text>
</comment>
<dbReference type="PRINTS" id="PR01069">
    <property type="entry name" value="ACCCTRFRASEA"/>
</dbReference>
<organism evidence="12 13">
    <name type="scientific">Weissella ceti</name>
    <dbReference type="NCBI Taxonomy" id="759620"/>
    <lineage>
        <taxon>Bacteria</taxon>
        <taxon>Bacillati</taxon>
        <taxon>Bacillota</taxon>
        <taxon>Bacilli</taxon>
        <taxon>Lactobacillales</taxon>
        <taxon>Lactobacillaceae</taxon>
        <taxon>Weissella</taxon>
    </lineage>
</organism>
<evidence type="ECO:0000256" key="9">
    <source>
        <dbReference type="ARBA" id="ARBA00023160"/>
    </source>
</evidence>
<keyword evidence="3" id="KW-0444">Lipid biosynthesis</keyword>
<dbReference type="GO" id="GO:0003989">
    <property type="term" value="F:acetyl-CoA carboxylase activity"/>
    <property type="evidence" value="ECO:0007669"/>
    <property type="project" value="InterPro"/>
</dbReference>
<feature type="domain" description="CoA carboxyltransferase C-terminal" evidence="11">
    <location>
        <begin position="6"/>
        <end position="246"/>
    </location>
</feature>
<dbReference type="InterPro" id="IPR029045">
    <property type="entry name" value="ClpP/crotonase-like_dom_sf"/>
</dbReference>
<comment type="catalytic activity">
    <reaction evidence="10">
        <text>N(6)-carboxybiotinyl-L-lysyl-[protein] + acetyl-CoA = N(6)-biotinyl-L-lysyl-[protein] + malonyl-CoA</text>
        <dbReference type="Rhea" id="RHEA:54728"/>
        <dbReference type="Rhea" id="RHEA-COMP:10505"/>
        <dbReference type="Rhea" id="RHEA-COMP:10506"/>
        <dbReference type="ChEBI" id="CHEBI:57288"/>
        <dbReference type="ChEBI" id="CHEBI:57384"/>
        <dbReference type="ChEBI" id="CHEBI:83144"/>
        <dbReference type="ChEBI" id="CHEBI:83145"/>
        <dbReference type="EC" id="2.1.3.15"/>
    </reaction>
</comment>
<dbReference type="STRING" id="759620.WS105_0556"/>
<dbReference type="GO" id="GO:2001295">
    <property type="term" value="P:malonyl-CoA biosynthetic process"/>
    <property type="evidence" value="ECO:0007669"/>
    <property type="project" value="UniProtKB-UniPathway"/>
</dbReference>
<dbReference type="AlphaFoldDB" id="A0A075TZZ7"/>
<evidence type="ECO:0000256" key="3">
    <source>
        <dbReference type="ARBA" id="ARBA00022516"/>
    </source>
</evidence>
<dbReference type="Pfam" id="PF03255">
    <property type="entry name" value="ACCA"/>
    <property type="match status" value="1"/>
</dbReference>
<reference evidence="13" key="2">
    <citation type="submission" date="2014-08" db="EMBL/GenBank/DDBJ databases">
        <title>Complete genome of Weissella ceti strain WS74 isolated from diseased rainbow trout in Brazil.</title>
        <authorList>
            <person name="Figueiredo H.C.P."/>
            <person name="Leal C.A.G."/>
            <person name="Pereira F.L."/>
            <person name="Soares S.C."/>
            <person name="Dorella F.A."/>
            <person name="Carvalho A.F."/>
            <person name="Azevedo V.A.C."/>
        </authorList>
    </citation>
    <scope>NUCLEOTIDE SEQUENCE [LARGE SCALE GENOMIC DNA]</scope>
    <source>
        <strain evidence="13">WS74</strain>
    </source>
</reference>
<evidence type="ECO:0000256" key="10">
    <source>
        <dbReference type="ARBA" id="ARBA00049152"/>
    </source>
</evidence>
<dbReference type="PATRIC" id="fig|759620.7.peg.540"/>
<dbReference type="GO" id="GO:0006633">
    <property type="term" value="P:fatty acid biosynthetic process"/>
    <property type="evidence" value="ECO:0007669"/>
    <property type="project" value="UniProtKB-KW"/>
</dbReference>
<dbReference type="GO" id="GO:0005524">
    <property type="term" value="F:ATP binding"/>
    <property type="evidence" value="ECO:0007669"/>
    <property type="project" value="UniProtKB-KW"/>
</dbReference>
<dbReference type="SUPFAM" id="SSF52096">
    <property type="entry name" value="ClpP/crotonase"/>
    <property type="match status" value="1"/>
</dbReference>
<dbReference type="KEGG" id="wce:WS08_0559"/>
<dbReference type="InterPro" id="IPR001095">
    <property type="entry name" value="Acetyl_CoA_COase_a_su"/>
</dbReference>
<dbReference type="PROSITE" id="PS50989">
    <property type="entry name" value="COA_CT_CTER"/>
    <property type="match status" value="1"/>
</dbReference>
<sequence length="266" mass="29171">MKGLKETLLPSKKVLTAAEIVSKAREDRFDSQDFFTQVFTDFMVLHGDHQGHEDNSIVGGLGLLGDIPVTVIATRKGTDLAEKLKTNNGSPQPAGYRKAVHLMRQADKFNRPVIMFVNTPGAYPGKSAEQMGQGGAIAEAIRTSMDLRVPVISVIYGEGGSGGALALAAANRVLMFEYATYSVLSPEGFASILWRDANRSDEAATIMGLTATDLHSQGVIDHIVPEMRPKKTLRYLKAWLTEEVQQLRTLSGDELVAHRQVRFRKF</sequence>
<keyword evidence="7" id="KW-0067">ATP-binding</keyword>
<dbReference type="PANTHER" id="PTHR42853:SF3">
    <property type="entry name" value="ACETYL-COENZYME A CARBOXYLASE CARBOXYL TRANSFERASE SUBUNIT ALPHA, CHLOROPLASTIC"/>
    <property type="match status" value="1"/>
</dbReference>
<name>A0A075TZZ7_9LACO</name>
<dbReference type="GO" id="GO:0016743">
    <property type="term" value="F:carboxyl- or carbamoyltransferase activity"/>
    <property type="evidence" value="ECO:0007669"/>
    <property type="project" value="InterPro"/>
</dbReference>
<protein>
    <recommendedName>
        <fullName evidence="2">acetyl-CoA carboxytransferase</fullName>
        <ecNumber evidence="2">2.1.3.15</ecNumber>
    </recommendedName>
</protein>
<evidence type="ECO:0000256" key="5">
    <source>
        <dbReference type="ARBA" id="ARBA00022741"/>
    </source>
</evidence>
<dbReference type="GO" id="GO:0009317">
    <property type="term" value="C:acetyl-CoA carboxylase complex"/>
    <property type="evidence" value="ECO:0007669"/>
    <property type="project" value="InterPro"/>
</dbReference>
<evidence type="ECO:0000256" key="1">
    <source>
        <dbReference type="ARBA" id="ARBA00004956"/>
    </source>
</evidence>
<dbReference type="UniPathway" id="UPA00655">
    <property type="reaction ID" value="UER00711"/>
</dbReference>
<keyword evidence="9" id="KW-0275">Fatty acid biosynthesis</keyword>
<evidence type="ECO:0000313" key="12">
    <source>
        <dbReference type="EMBL" id="AIM62811.1"/>
    </source>
</evidence>
<dbReference type="InterPro" id="IPR011763">
    <property type="entry name" value="COA_CT_C"/>
</dbReference>
<dbReference type="KEGG" id="wci:WS105_0556"/>
<evidence type="ECO:0000313" key="13">
    <source>
        <dbReference type="Proteomes" id="UP000029079"/>
    </source>
</evidence>
<proteinExistence type="predicted"/>
<evidence type="ECO:0000256" key="8">
    <source>
        <dbReference type="ARBA" id="ARBA00023098"/>
    </source>
</evidence>
<reference evidence="12 13" key="1">
    <citation type="journal article" date="2014" name="Genome Announc.">
        <title>Complete Genome Sequences of Fish Pathogenic Weissella ceti Strains WS74 and WS105.</title>
        <authorList>
            <person name="Figueiredo H.C."/>
            <person name="Leal C.A."/>
            <person name="Dorella F.A."/>
            <person name="Carvalho A.F."/>
            <person name="Soares S.C."/>
            <person name="Pereira F.L."/>
            <person name="Azevedo V.A."/>
        </authorList>
    </citation>
    <scope>NUCLEOTIDE SEQUENCE [LARGE SCALE GENOMIC DNA]</scope>
    <source>
        <strain evidence="12 13">WS74</strain>
    </source>
</reference>
<gene>
    <name evidence="12" type="ORF">WS74_0559</name>
</gene>
<dbReference type="NCBIfam" id="NF041504">
    <property type="entry name" value="AccA_sub"/>
    <property type="match status" value="1"/>
</dbReference>
<evidence type="ECO:0000256" key="6">
    <source>
        <dbReference type="ARBA" id="ARBA00022832"/>
    </source>
</evidence>
<keyword evidence="6" id="KW-0276">Fatty acid metabolism</keyword>
<evidence type="ECO:0000256" key="4">
    <source>
        <dbReference type="ARBA" id="ARBA00022679"/>
    </source>
</evidence>
<evidence type="ECO:0000256" key="7">
    <source>
        <dbReference type="ARBA" id="ARBA00022840"/>
    </source>
</evidence>
<keyword evidence="4" id="KW-0808">Transferase</keyword>
<accession>A0A075TZZ7</accession>
<dbReference type="Proteomes" id="UP000029079">
    <property type="component" value="Chromosome"/>
</dbReference>
<dbReference type="KEGG" id="wct:WS74_0559"/>
<dbReference type="RefSeq" id="WP_009765343.1">
    <property type="nucleotide sequence ID" value="NZ_CP009223.1"/>
</dbReference>
<keyword evidence="13" id="KW-1185">Reference proteome</keyword>
<evidence type="ECO:0000256" key="2">
    <source>
        <dbReference type="ARBA" id="ARBA00011883"/>
    </source>
</evidence>
<evidence type="ECO:0000259" key="11">
    <source>
        <dbReference type="PROSITE" id="PS50989"/>
    </source>
</evidence>
<keyword evidence="8" id="KW-0443">Lipid metabolism</keyword>